<accession>A0A395MTA6</accession>
<dbReference type="PROSITE" id="PS50181">
    <property type="entry name" value="FBOX"/>
    <property type="match status" value="1"/>
</dbReference>
<reference evidence="2 3" key="1">
    <citation type="journal article" date="2018" name="PLoS Pathog.">
        <title>Evolution of structural diversity of trichothecenes, a family of toxins produced by plant pathogenic and entomopathogenic fungi.</title>
        <authorList>
            <person name="Proctor R.H."/>
            <person name="McCormick S.P."/>
            <person name="Kim H.S."/>
            <person name="Cardoza R.E."/>
            <person name="Stanley A.M."/>
            <person name="Lindo L."/>
            <person name="Kelly A."/>
            <person name="Brown D.W."/>
            <person name="Lee T."/>
            <person name="Vaughan M.M."/>
            <person name="Alexander N.J."/>
            <person name="Busman M."/>
            <person name="Gutierrez S."/>
        </authorList>
    </citation>
    <scope>NUCLEOTIDE SEQUENCE [LARGE SCALE GENOMIC DNA]</scope>
    <source>
        <strain evidence="2 3">NRRL 13405</strain>
    </source>
</reference>
<dbReference type="Proteomes" id="UP000265631">
    <property type="component" value="Unassembled WGS sequence"/>
</dbReference>
<keyword evidence="3" id="KW-1185">Reference proteome</keyword>
<comment type="caution">
    <text evidence="2">The sequence shown here is derived from an EMBL/GenBank/DDBJ whole genome shotgun (WGS) entry which is preliminary data.</text>
</comment>
<evidence type="ECO:0000313" key="2">
    <source>
        <dbReference type="EMBL" id="RFN51184.1"/>
    </source>
</evidence>
<dbReference type="InterPro" id="IPR036047">
    <property type="entry name" value="F-box-like_dom_sf"/>
</dbReference>
<evidence type="ECO:0000259" key="1">
    <source>
        <dbReference type="PROSITE" id="PS50181"/>
    </source>
</evidence>
<dbReference type="EMBL" id="PXXK01000115">
    <property type="protein sequence ID" value="RFN51184.1"/>
    <property type="molecule type" value="Genomic_DNA"/>
</dbReference>
<sequence length="374" mass="43469">MPQHFTTFQALPYDIHFEIAKHMAYNEILKLAATNRHFLKALNPRTILGAQEALEFVTRRDGHLRRIGHELFACSNCLRFLPKKKLIKTNNFYDIGQSARFCLDCMGTLKKARHLKSVTTAEGRLRYYFCHNCGEYRTESEKCQGKEIYLDTMEAEAAEALALCAKPRRERQGIENLPVHIVAKISSFLNFADVLHLAQVSRALNDTVKLNQWLPLHTRYQYVHEKWTKDIQNMDFDKISAFPCYICCRIYPKESFTEKHITMAQETPETIWKMRCHQCVWRMGMSPMSVVRIEHRRREMCETCGCIKYARGSCGRCLELYIEGTIDWKTLHPREGEVEESLLLVEGLFIQEAEEENKKGNRNSLDSGGCLQVD</sequence>
<dbReference type="InterPro" id="IPR001810">
    <property type="entry name" value="F-box_dom"/>
</dbReference>
<dbReference type="CDD" id="cd09917">
    <property type="entry name" value="F-box_SF"/>
    <property type="match status" value="1"/>
</dbReference>
<dbReference type="Pfam" id="PF00646">
    <property type="entry name" value="F-box"/>
    <property type="match status" value="1"/>
</dbReference>
<dbReference type="SUPFAM" id="SSF81383">
    <property type="entry name" value="F-box domain"/>
    <property type="match status" value="1"/>
</dbReference>
<evidence type="ECO:0000313" key="3">
    <source>
        <dbReference type="Proteomes" id="UP000265631"/>
    </source>
</evidence>
<proteinExistence type="predicted"/>
<name>A0A395MTA6_9HYPO</name>
<dbReference type="SMART" id="SM00256">
    <property type="entry name" value="FBOX"/>
    <property type="match status" value="2"/>
</dbReference>
<dbReference type="Gene3D" id="1.20.1280.50">
    <property type="match status" value="1"/>
</dbReference>
<dbReference type="AlphaFoldDB" id="A0A395MTA6"/>
<feature type="domain" description="F-box" evidence="1">
    <location>
        <begin position="171"/>
        <end position="216"/>
    </location>
</feature>
<dbReference type="OrthoDB" id="5060046at2759"/>
<gene>
    <name evidence="2" type="ORF">FIE12Z_4502</name>
</gene>
<organism evidence="2 3">
    <name type="scientific">Fusarium flagelliforme</name>
    <dbReference type="NCBI Taxonomy" id="2675880"/>
    <lineage>
        <taxon>Eukaryota</taxon>
        <taxon>Fungi</taxon>
        <taxon>Dikarya</taxon>
        <taxon>Ascomycota</taxon>
        <taxon>Pezizomycotina</taxon>
        <taxon>Sordariomycetes</taxon>
        <taxon>Hypocreomycetidae</taxon>
        <taxon>Hypocreales</taxon>
        <taxon>Nectriaceae</taxon>
        <taxon>Fusarium</taxon>
        <taxon>Fusarium incarnatum-equiseti species complex</taxon>
    </lineage>
</organism>
<protein>
    <recommendedName>
        <fullName evidence="1">F-box domain-containing protein</fullName>
    </recommendedName>
</protein>